<name>A0A1C0U6J7_9GAMM</name>
<protein>
    <submittedName>
        <fullName evidence="3">ORF6N domain protein</fullName>
    </submittedName>
</protein>
<gene>
    <name evidence="3" type="ORF">Ppb6_01180</name>
</gene>
<proteinExistence type="predicted"/>
<dbReference type="Proteomes" id="UP000093476">
    <property type="component" value="Unassembled WGS sequence"/>
</dbReference>
<organism evidence="3 4">
    <name type="scientific">Photorhabdus australis subsp. thailandensis</name>
    <dbReference type="NCBI Taxonomy" id="2805096"/>
    <lineage>
        <taxon>Bacteria</taxon>
        <taxon>Pseudomonadati</taxon>
        <taxon>Pseudomonadota</taxon>
        <taxon>Gammaproteobacteria</taxon>
        <taxon>Enterobacterales</taxon>
        <taxon>Morganellaceae</taxon>
        <taxon>Photorhabdus</taxon>
    </lineage>
</organism>
<accession>A0A1C0U6J7</accession>
<feature type="domain" description="KilA-N DNA-binding" evidence="1">
    <location>
        <begin position="19"/>
        <end position="113"/>
    </location>
</feature>
<dbReference type="InterPro" id="IPR018876">
    <property type="entry name" value="Phage_P22_antirepressor_C"/>
</dbReference>
<dbReference type="Pfam" id="PF10548">
    <property type="entry name" value="P22_AR_C"/>
    <property type="match status" value="1"/>
</dbReference>
<evidence type="ECO:0000313" key="3">
    <source>
        <dbReference type="EMBL" id="OCQ53554.1"/>
    </source>
</evidence>
<dbReference type="EMBL" id="LOMY01000036">
    <property type="protein sequence ID" value="OCQ53554.1"/>
    <property type="molecule type" value="Genomic_DNA"/>
</dbReference>
<dbReference type="InterPro" id="IPR018873">
    <property type="entry name" value="KilA-N_DNA-bd_domain"/>
</dbReference>
<reference evidence="3 4" key="1">
    <citation type="submission" date="2015-12" db="EMBL/GenBank/DDBJ databases">
        <title>Genome comparisons provide insights into the role of secondary metabolites in the pathogenic phase of the Photorhabdus life cycle.</title>
        <authorList>
            <person name="Tobias N.J."/>
            <person name="Mishra B."/>
            <person name="Gupta D.K."/>
            <person name="Thines M."/>
            <person name="Stinear T.P."/>
            <person name="Bode H.B."/>
        </authorList>
    </citation>
    <scope>NUCLEOTIDE SEQUENCE [LARGE SCALE GENOMIC DNA]</scope>
    <source>
        <strain evidence="3 4">PB68.1</strain>
    </source>
</reference>
<dbReference type="PATRIC" id="fig|286156.4.peg.1337"/>
<dbReference type="AlphaFoldDB" id="A0A1C0U6J7"/>
<sequence>MSSIAINETHNTIDAENLPVITHNNISVITTELLAKLYGTEVIRIQQNHKRNDDRFVAGKHYFKVMGQDLKNLRLSLSESQDLRVTLSNLQISPKTRSLILWTERGAARHAKMLETDQAWDVFEKLEDCYFSQKDTMATSTKTTTDERTPLRDAVNMLVGKRGLMYPEAYSFIHQRFNVSSIDQLPAEKITEAVEYVHKLAIEGEYLGKAELPAPSKTQFTDDELCSLCWLWRNAVEMVSSISDVYPILRAAEHRLAGKYHSMSHEYPRNMNAARRLLERETAHIECASFTYSDWGVLNSLRLGNLPF</sequence>
<dbReference type="STRING" id="286156.Ppb6_01180"/>
<dbReference type="Pfam" id="PF10543">
    <property type="entry name" value="ORF6N"/>
    <property type="match status" value="1"/>
</dbReference>
<evidence type="ECO:0000313" key="4">
    <source>
        <dbReference type="Proteomes" id="UP000093476"/>
    </source>
</evidence>
<evidence type="ECO:0000259" key="1">
    <source>
        <dbReference type="Pfam" id="PF10543"/>
    </source>
</evidence>
<feature type="domain" description="Bacteriophage P22 antirepressor protein C-terminal" evidence="2">
    <location>
        <begin position="217"/>
        <end position="286"/>
    </location>
</feature>
<evidence type="ECO:0000259" key="2">
    <source>
        <dbReference type="Pfam" id="PF10548"/>
    </source>
</evidence>
<keyword evidence="4" id="KW-1185">Reference proteome</keyword>
<comment type="caution">
    <text evidence="3">The sequence shown here is derived from an EMBL/GenBank/DDBJ whole genome shotgun (WGS) entry which is preliminary data.</text>
</comment>